<feature type="compositionally biased region" description="Pro residues" evidence="6">
    <location>
        <begin position="355"/>
        <end position="367"/>
    </location>
</feature>
<keyword evidence="4" id="KW-0346">Stress response</keyword>
<name>A0A8J3YLK2_9ACTN</name>
<evidence type="ECO:0008006" key="10">
    <source>
        <dbReference type="Google" id="ProtNLM"/>
    </source>
</evidence>
<dbReference type="PANTHER" id="PTHR42749:SF1">
    <property type="entry name" value="CELL SHAPE-DETERMINING PROTEIN MREB"/>
    <property type="match status" value="1"/>
</dbReference>
<dbReference type="AlphaFoldDB" id="A0A8J3YLK2"/>
<keyword evidence="9" id="KW-1185">Reference proteome</keyword>
<feature type="compositionally biased region" description="Polar residues" evidence="6">
    <location>
        <begin position="377"/>
        <end position="390"/>
    </location>
</feature>
<dbReference type="PANTHER" id="PTHR42749">
    <property type="entry name" value="CELL SHAPE-DETERMINING PROTEIN MREB"/>
    <property type="match status" value="1"/>
</dbReference>
<feature type="region of interest" description="Disordered" evidence="6">
    <location>
        <begin position="346"/>
        <end position="396"/>
    </location>
</feature>
<keyword evidence="2" id="KW-0547">Nucleotide-binding</keyword>
<protein>
    <recommendedName>
        <fullName evidence="10">Hsp70 family protein</fullName>
    </recommendedName>
</protein>
<sequence>MSYRMAVDLGSCNTVAVVRRAGGEPRALLFDSSPLLPSATFVDGAGALHVGRDAERLMLTDPASFEPFPKRRVDEETVLLGERVLPVTALLAAVLRRVGTEAAHAGVRPGEPVVLTCPAAWGRSRRGVLRRAAEQAGLGDVDLVDEPVAAATYCLDVVGATRGATVIFDFGGGTFDVTVVRPEPGGPRTLGSGGLADLGGADVDAALVAHLARNVGAADPAAWDRLARPRGDADLRDRRTLWAEVRAAKEMLSRTAAAPVQVPGMPHAVHLTREELERVAGPLVDRAVAETVRTLRACGVGPGGLGAVLLVGGSSRLPLVASRLHAALGVAPTVPEQPELPVAYGALSTGDTAPAHPPETRPGPPTPADRGGGAQPHDTTTPAGRTSGAQPAQRPSIVIGPGVTIEGNVHLRGAGAPTWEDAGDEDEREDVPEERSRRAGRAAAGVLRQLMLLLRILVLMAIPLVIIAATNPRAREFLEGLLP</sequence>
<evidence type="ECO:0000256" key="3">
    <source>
        <dbReference type="ARBA" id="ARBA00022840"/>
    </source>
</evidence>
<keyword evidence="7" id="KW-0812">Transmembrane</keyword>
<dbReference type="PRINTS" id="PR00301">
    <property type="entry name" value="HEATSHOCK70"/>
</dbReference>
<gene>
    <name evidence="8" type="ORF">Val02_46000</name>
</gene>
<dbReference type="EMBL" id="BOPF01000017">
    <property type="protein sequence ID" value="GIJ47714.1"/>
    <property type="molecule type" value="Genomic_DNA"/>
</dbReference>
<comment type="similarity">
    <text evidence="1">Belongs to the heat shock protein 70 family.</text>
</comment>
<organism evidence="8 9">
    <name type="scientific">Virgisporangium aliadipatigenens</name>
    <dbReference type="NCBI Taxonomy" id="741659"/>
    <lineage>
        <taxon>Bacteria</taxon>
        <taxon>Bacillati</taxon>
        <taxon>Actinomycetota</taxon>
        <taxon>Actinomycetes</taxon>
        <taxon>Micromonosporales</taxon>
        <taxon>Micromonosporaceae</taxon>
        <taxon>Virgisporangium</taxon>
    </lineage>
</organism>
<dbReference type="SUPFAM" id="SSF53067">
    <property type="entry name" value="Actin-like ATPase domain"/>
    <property type="match status" value="2"/>
</dbReference>
<feature type="compositionally biased region" description="Acidic residues" evidence="6">
    <location>
        <begin position="421"/>
        <end position="432"/>
    </location>
</feature>
<evidence type="ECO:0000256" key="2">
    <source>
        <dbReference type="ARBA" id="ARBA00022741"/>
    </source>
</evidence>
<keyword evidence="7" id="KW-1133">Transmembrane helix</keyword>
<evidence type="ECO:0000256" key="6">
    <source>
        <dbReference type="SAM" id="MobiDB-lite"/>
    </source>
</evidence>
<dbReference type="Gene3D" id="3.90.640.10">
    <property type="entry name" value="Actin, Chain A, domain 4"/>
    <property type="match status" value="1"/>
</dbReference>
<dbReference type="InterPro" id="IPR043129">
    <property type="entry name" value="ATPase_NBD"/>
</dbReference>
<dbReference type="InterPro" id="IPR013126">
    <property type="entry name" value="Hsp_70_fam"/>
</dbReference>
<dbReference type="PROSITE" id="PS00329">
    <property type="entry name" value="HSP70_2"/>
    <property type="match status" value="1"/>
</dbReference>
<evidence type="ECO:0000256" key="4">
    <source>
        <dbReference type="ARBA" id="ARBA00023016"/>
    </source>
</evidence>
<feature type="transmembrane region" description="Helical" evidence="7">
    <location>
        <begin position="450"/>
        <end position="469"/>
    </location>
</feature>
<dbReference type="GO" id="GO:0140662">
    <property type="term" value="F:ATP-dependent protein folding chaperone"/>
    <property type="evidence" value="ECO:0007669"/>
    <property type="project" value="InterPro"/>
</dbReference>
<keyword evidence="3" id="KW-0067">ATP-binding</keyword>
<reference evidence="8" key="1">
    <citation type="submission" date="2021-01" db="EMBL/GenBank/DDBJ databases">
        <title>Whole genome shotgun sequence of Virgisporangium aliadipatigenens NBRC 105644.</title>
        <authorList>
            <person name="Komaki H."/>
            <person name="Tamura T."/>
        </authorList>
    </citation>
    <scope>NUCLEOTIDE SEQUENCE</scope>
    <source>
        <strain evidence="8">NBRC 105644</strain>
    </source>
</reference>
<evidence type="ECO:0000256" key="7">
    <source>
        <dbReference type="SAM" id="Phobius"/>
    </source>
</evidence>
<dbReference type="InterPro" id="IPR018181">
    <property type="entry name" value="Heat_shock_70_CS"/>
</dbReference>
<evidence type="ECO:0000313" key="8">
    <source>
        <dbReference type="EMBL" id="GIJ47714.1"/>
    </source>
</evidence>
<comment type="caution">
    <text evidence="8">The sequence shown here is derived from an EMBL/GenBank/DDBJ whole genome shotgun (WGS) entry which is preliminary data.</text>
</comment>
<keyword evidence="7" id="KW-0472">Membrane</keyword>
<keyword evidence="5" id="KW-0143">Chaperone</keyword>
<dbReference type="Proteomes" id="UP000619260">
    <property type="component" value="Unassembled WGS sequence"/>
</dbReference>
<proteinExistence type="inferred from homology"/>
<dbReference type="Pfam" id="PF00012">
    <property type="entry name" value="HSP70"/>
    <property type="match status" value="1"/>
</dbReference>
<evidence type="ECO:0000256" key="1">
    <source>
        <dbReference type="ARBA" id="ARBA00007381"/>
    </source>
</evidence>
<feature type="region of interest" description="Disordered" evidence="6">
    <location>
        <begin position="413"/>
        <end position="441"/>
    </location>
</feature>
<dbReference type="GO" id="GO:0005524">
    <property type="term" value="F:ATP binding"/>
    <property type="evidence" value="ECO:0007669"/>
    <property type="project" value="UniProtKB-KW"/>
</dbReference>
<evidence type="ECO:0000256" key="5">
    <source>
        <dbReference type="ARBA" id="ARBA00023186"/>
    </source>
</evidence>
<evidence type="ECO:0000313" key="9">
    <source>
        <dbReference type="Proteomes" id="UP000619260"/>
    </source>
</evidence>
<dbReference type="Gene3D" id="3.30.420.40">
    <property type="match status" value="2"/>
</dbReference>
<dbReference type="PROSITE" id="PS01036">
    <property type="entry name" value="HSP70_3"/>
    <property type="match status" value="1"/>
</dbReference>
<dbReference type="RefSeq" id="WP_203901228.1">
    <property type="nucleotide sequence ID" value="NZ_BOPF01000017.1"/>
</dbReference>
<accession>A0A8J3YLK2</accession>